<dbReference type="Proteomes" id="UP000256645">
    <property type="component" value="Unassembled WGS sequence"/>
</dbReference>
<feature type="region of interest" description="Disordered" evidence="1">
    <location>
        <begin position="59"/>
        <end position="107"/>
    </location>
</feature>
<keyword evidence="3" id="KW-1185">Reference proteome</keyword>
<sequence>MSQGAASGEPPAVTRSGNGTPRSDLVPSRIPLQLMPQQAAVHNFDEVWTGLTDAAKRRKLQNRLNQRARRRRQAEQEKAALKHATSSRVHVEDSSRLSEYPGPLSKSTSTEATEFYRELLTGEFVRFCSFPGSSEIPARFREMLRQVLRWSERGSTLGSPATDCLLTLVRFNMYRAIVSNTQALGFTIAEMDSNELLSPFNEGSTMSTSLAAFFPPTLRPTPSQRAILHHPWLDLFPVPRMRDNLIQAGDWDELAMCRDLMGHSDRPNGLTGIAIWGEAWDASQWELTEQFILNWPWAIKGCGELLVSTNYWRAKRGEPPVYFR</sequence>
<dbReference type="PANTHER" id="PTHR38116">
    <property type="entry name" value="CHROMOSOME 7, WHOLE GENOME SHOTGUN SEQUENCE"/>
    <property type="match status" value="1"/>
</dbReference>
<comment type="caution">
    <text evidence="2">The sequence shown here is derived from an EMBL/GenBank/DDBJ whole genome shotgun (WGS) entry which is preliminary data.</text>
</comment>
<dbReference type="AlphaFoldDB" id="A0A3D8QSS0"/>
<protein>
    <recommendedName>
        <fullName evidence="4">BZIP domain-containing protein</fullName>
    </recommendedName>
</protein>
<reference evidence="2 3" key="1">
    <citation type="journal article" date="2018" name="IMA Fungus">
        <title>IMA Genome-F 9: Draft genome sequence of Annulohypoxylon stygium, Aspergillus mulundensis, Berkeleyomyces basicola (syn. Thielaviopsis basicola), Ceratocystis smalleyi, two Cercospora beticola strains, Coleophoma cylindrospora, Fusarium fracticaudum, Phialophora cf. hyalina, and Morchella septimelata.</title>
        <authorList>
            <person name="Wingfield B.D."/>
            <person name="Bills G.F."/>
            <person name="Dong Y."/>
            <person name="Huang W."/>
            <person name="Nel W.J."/>
            <person name="Swalarsk-Parry B.S."/>
            <person name="Vaghefi N."/>
            <person name="Wilken P.M."/>
            <person name="An Z."/>
            <person name="de Beer Z.W."/>
            <person name="De Vos L."/>
            <person name="Chen L."/>
            <person name="Duong T.A."/>
            <person name="Gao Y."/>
            <person name="Hammerbacher A."/>
            <person name="Kikkert J.R."/>
            <person name="Li Y."/>
            <person name="Li H."/>
            <person name="Li K."/>
            <person name="Li Q."/>
            <person name="Liu X."/>
            <person name="Ma X."/>
            <person name="Naidoo K."/>
            <person name="Pethybridge S.J."/>
            <person name="Sun J."/>
            <person name="Steenkamp E.T."/>
            <person name="van der Nest M.A."/>
            <person name="van Wyk S."/>
            <person name="Wingfield M.J."/>
            <person name="Xiong C."/>
            <person name="Yue Q."/>
            <person name="Zhang X."/>
        </authorList>
    </citation>
    <scope>NUCLEOTIDE SEQUENCE [LARGE SCALE GENOMIC DNA]</scope>
    <source>
        <strain evidence="2 3">BP6252</strain>
    </source>
</reference>
<proteinExistence type="predicted"/>
<evidence type="ECO:0000313" key="3">
    <source>
        <dbReference type="Proteomes" id="UP000256645"/>
    </source>
</evidence>
<feature type="compositionally biased region" description="Basic residues" evidence="1">
    <location>
        <begin position="59"/>
        <end position="72"/>
    </location>
</feature>
<evidence type="ECO:0008006" key="4">
    <source>
        <dbReference type="Google" id="ProtNLM"/>
    </source>
</evidence>
<name>A0A3D8QSS0_9HELO</name>
<dbReference type="InterPro" id="IPR021833">
    <property type="entry name" value="DUF3425"/>
</dbReference>
<dbReference type="PANTHER" id="PTHR38116:SF1">
    <property type="entry name" value="BZIP DOMAIN-CONTAINING PROTEIN"/>
    <property type="match status" value="1"/>
</dbReference>
<gene>
    <name evidence="2" type="ORF">BP6252_10527</name>
</gene>
<dbReference type="EMBL" id="PDLM01000012">
    <property type="protein sequence ID" value="RDW64876.1"/>
    <property type="molecule type" value="Genomic_DNA"/>
</dbReference>
<dbReference type="OrthoDB" id="2245989at2759"/>
<evidence type="ECO:0000313" key="2">
    <source>
        <dbReference type="EMBL" id="RDW64876.1"/>
    </source>
</evidence>
<feature type="region of interest" description="Disordered" evidence="1">
    <location>
        <begin position="1"/>
        <end position="27"/>
    </location>
</feature>
<organism evidence="2 3">
    <name type="scientific">Coleophoma cylindrospora</name>
    <dbReference type="NCBI Taxonomy" id="1849047"/>
    <lineage>
        <taxon>Eukaryota</taxon>
        <taxon>Fungi</taxon>
        <taxon>Dikarya</taxon>
        <taxon>Ascomycota</taxon>
        <taxon>Pezizomycotina</taxon>
        <taxon>Leotiomycetes</taxon>
        <taxon>Helotiales</taxon>
        <taxon>Dermateaceae</taxon>
        <taxon>Coleophoma</taxon>
    </lineage>
</organism>
<dbReference type="Pfam" id="PF11905">
    <property type="entry name" value="DUF3425"/>
    <property type="match status" value="1"/>
</dbReference>
<accession>A0A3D8QSS0</accession>
<dbReference type="STRING" id="1849047.A0A3D8QSS0"/>
<evidence type="ECO:0000256" key="1">
    <source>
        <dbReference type="SAM" id="MobiDB-lite"/>
    </source>
</evidence>